<evidence type="ECO:0000313" key="10">
    <source>
        <dbReference type="Proteomes" id="UP000469185"/>
    </source>
</evidence>
<dbReference type="EMBL" id="JAAGOB010000007">
    <property type="protein sequence ID" value="NED96629.1"/>
    <property type="molecule type" value="Genomic_DNA"/>
</dbReference>
<dbReference type="InterPro" id="IPR051393">
    <property type="entry name" value="ABC_transporter_permease"/>
</dbReference>
<organism evidence="9 10">
    <name type="scientific">Phytoactinopolyspora alkaliphila</name>
    <dbReference type="NCBI Taxonomy" id="1783498"/>
    <lineage>
        <taxon>Bacteria</taxon>
        <taxon>Bacillati</taxon>
        <taxon>Actinomycetota</taxon>
        <taxon>Actinomycetes</taxon>
        <taxon>Jiangellales</taxon>
        <taxon>Jiangellaceae</taxon>
        <taxon>Phytoactinopolyspora</taxon>
    </lineage>
</organism>
<comment type="subcellular location">
    <subcellularLocation>
        <location evidence="1 7">Cell membrane</location>
        <topology evidence="1 7">Multi-pass membrane protein</topology>
    </subcellularLocation>
</comment>
<evidence type="ECO:0000259" key="8">
    <source>
        <dbReference type="PROSITE" id="PS50928"/>
    </source>
</evidence>
<dbReference type="Proteomes" id="UP000469185">
    <property type="component" value="Unassembled WGS sequence"/>
</dbReference>
<dbReference type="GO" id="GO:0055085">
    <property type="term" value="P:transmembrane transport"/>
    <property type="evidence" value="ECO:0007669"/>
    <property type="project" value="InterPro"/>
</dbReference>
<evidence type="ECO:0000256" key="1">
    <source>
        <dbReference type="ARBA" id="ARBA00004651"/>
    </source>
</evidence>
<dbReference type="AlphaFoldDB" id="A0A6N9YP76"/>
<evidence type="ECO:0000256" key="4">
    <source>
        <dbReference type="ARBA" id="ARBA00022692"/>
    </source>
</evidence>
<dbReference type="SUPFAM" id="SSF161098">
    <property type="entry name" value="MetI-like"/>
    <property type="match status" value="1"/>
</dbReference>
<feature type="transmembrane region" description="Helical" evidence="7">
    <location>
        <begin position="124"/>
        <end position="144"/>
    </location>
</feature>
<dbReference type="PANTHER" id="PTHR30193">
    <property type="entry name" value="ABC TRANSPORTER PERMEASE PROTEIN"/>
    <property type="match status" value="1"/>
</dbReference>
<dbReference type="GO" id="GO:0005886">
    <property type="term" value="C:plasma membrane"/>
    <property type="evidence" value="ECO:0007669"/>
    <property type="project" value="UniProtKB-SubCell"/>
</dbReference>
<evidence type="ECO:0000256" key="2">
    <source>
        <dbReference type="ARBA" id="ARBA00022448"/>
    </source>
</evidence>
<evidence type="ECO:0000256" key="6">
    <source>
        <dbReference type="ARBA" id="ARBA00023136"/>
    </source>
</evidence>
<evidence type="ECO:0000256" key="7">
    <source>
        <dbReference type="RuleBase" id="RU363032"/>
    </source>
</evidence>
<feature type="transmembrane region" description="Helical" evidence="7">
    <location>
        <begin position="278"/>
        <end position="298"/>
    </location>
</feature>
<dbReference type="PROSITE" id="PS50928">
    <property type="entry name" value="ABC_TM1"/>
    <property type="match status" value="1"/>
</dbReference>
<name>A0A6N9YP76_9ACTN</name>
<evidence type="ECO:0000256" key="5">
    <source>
        <dbReference type="ARBA" id="ARBA00022989"/>
    </source>
</evidence>
<keyword evidence="10" id="KW-1185">Reference proteome</keyword>
<proteinExistence type="inferred from homology"/>
<keyword evidence="4 7" id="KW-0812">Transmembrane</keyword>
<keyword evidence="2 7" id="KW-0813">Transport</keyword>
<dbReference type="PANTHER" id="PTHR30193:SF37">
    <property type="entry name" value="INNER MEMBRANE ABC TRANSPORTER PERMEASE PROTEIN YCJO"/>
    <property type="match status" value="1"/>
</dbReference>
<feature type="transmembrane region" description="Helical" evidence="7">
    <location>
        <begin position="224"/>
        <end position="243"/>
    </location>
</feature>
<evidence type="ECO:0000256" key="3">
    <source>
        <dbReference type="ARBA" id="ARBA00022475"/>
    </source>
</evidence>
<protein>
    <submittedName>
        <fullName evidence="9">Sugar ABC transporter permease</fullName>
    </submittedName>
</protein>
<sequence>MAHSSSQDHRRGRMPLSRRRSRRREALIFLAFTIPNLTLIALFTYRPLLSNVYYSTLQWNMGSPTARFVGFGNYVRWFSDPHSWNYLRITAIFTIATVGGTILIGLLIATVLNQKLRGRNVARAVVFAPYVLSGVAIGLVWMFMFDPQFGVIAPVIRAFGMTPPNWYNSPGWALVMVIIVYIWKHLGYAAVVYLAGLQIVPRDLLEAAALDGAGKWRTFRSITLPLLSPMTFFLLVTVTLSSMQSFDMIHAMTRGGPVDGTTTLMYQIYREGFVTGRAGYSATVATILFLLLLGFTLLQMRFLERKVHYS</sequence>
<dbReference type="InterPro" id="IPR000515">
    <property type="entry name" value="MetI-like"/>
</dbReference>
<keyword evidence="6 7" id="KW-0472">Membrane</keyword>
<dbReference type="InterPro" id="IPR035906">
    <property type="entry name" value="MetI-like_sf"/>
</dbReference>
<comment type="caution">
    <text evidence="9">The sequence shown here is derived from an EMBL/GenBank/DDBJ whole genome shotgun (WGS) entry which is preliminary data.</text>
</comment>
<keyword evidence="3" id="KW-1003">Cell membrane</keyword>
<feature type="domain" description="ABC transmembrane type-1" evidence="8">
    <location>
        <begin position="87"/>
        <end position="299"/>
    </location>
</feature>
<accession>A0A6N9YP76</accession>
<reference evidence="9 10" key="1">
    <citation type="submission" date="2020-02" db="EMBL/GenBank/DDBJ databases">
        <authorList>
            <person name="Li X.-J."/>
            <person name="Feng X.-M."/>
        </authorList>
    </citation>
    <scope>NUCLEOTIDE SEQUENCE [LARGE SCALE GENOMIC DNA]</scope>
    <source>
        <strain evidence="9 10">CGMCC 4.7225</strain>
    </source>
</reference>
<dbReference type="CDD" id="cd06261">
    <property type="entry name" value="TM_PBP2"/>
    <property type="match status" value="1"/>
</dbReference>
<dbReference type="Gene3D" id="1.10.3720.10">
    <property type="entry name" value="MetI-like"/>
    <property type="match status" value="1"/>
</dbReference>
<keyword evidence="5 7" id="KW-1133">Transmembrane helix</keyword>
<feature type="transmembrane region" description="Helical" evidence="7">
    <location>
        <begin position="26"/>
        <end position="45"/>
    </location>
</feature>
<feature type="transmembrane region" description="Helical" evidence="7">
    <location>
        <begin position="86"/>
        <end position="112"/>
    </location>
</feature>
<comment type="similarity">
    <text evidence="7">Belongs to the binding-protein-dependent transport system permease family.</text>
</comment>
<evidence type="ECO:0000313" key="9">
    <source>
        <dbReference type="EMBL" id="NED96629.1"/>
    </source>
</evidence>
<gene>
    <name evidence="9" type="ORF">G1H11_15070</name>
</gene>
<dbReference type="Pfam" id="PF00528">
    <property type="entry name" value="BPD_transp_1"/>
    <property type="match status" value="1"/>
</dbReference>
<feature type="transmembrane region" description="Helical" evidence="7">
    <location>
        <begin position="171"/>
        <end position="195"/>
    </location>
</feature>